<proteinExistence type="predicted"/>
<comment type="caution">
    <text evidence="1">The sequence shown here is derived from an EMBL/GenBank/DDBJ whole genome shotgun (WGS) entry which is preliminary data.</text>
</comment>
<organism evidence="1 2">
    <name type="scientific">Oceanobacillus kimchii</name>
    <dbReference type="NCBI Taxonomy" id="746691"/>
    <lineage>
        <taxon>Bacteria</taxon>
        <taxon>Bacillati</taxon>
        <taxon>Bacillota</taxon>
        <taxon>Bacilli</taxon>
        <taxon>Bacillales</taxon>
        <taxon>Bacillaceae</taxon>
        <taxon>Oceanobacillus</taxon>
    </lineage>
</organism>
<sequence>MEEYFSIEDRLEELFRSGDDIHTFRMDDEEWEEDFLCLYEYLVAR</sequence>
<evidence type="ECO:0000313" key="2">
    <source>
        <dbReference type="Proteomes" id="UP001275436"/>
    </source>
</evidence>
<dbReference type="EMBL" id="BSKO01000001">
    <property type="protein sequence ID" value="GLO66155.1"/>
    <property type="molecule type" value="Genomic_DNA"/>
</dbReference>
<protein>
    <submittedName>
        <fullName evidence="1">Uncharacterized protein</fullName>
    </submittedName>
</protein>
<keyword evidence="2" id="KW-1185">Reference proteome</keyword>
<gene>
    <name evidence="1" type="ORF">MACH08_19390</name>
</gene>
<accession>A0ABQ5TI70</accession>
<dbReference type="Proteomes" id="UP001275436">
    <property type="component" value="Unassembled WGS sequence"/>
</dbReference>
<evidence type="ECO:0000313" key="1">
    <source>
        <dbReference type="EMBL" id="GLO66155.1"/>
    </source>
</evidence>
<dbReference type="RefSeq" id="WP_317958037.1">
    <property type="nucleotide sequence ID" value="NZ_BSKO01000001.1"/>
</dbReference>
<name>A0ABQ5TI70_9BACI</name>
<reference evidence="1 2" key="1">
    <citation type="submission" date="2023-02" db="EMBL/GenBank/DDBJ databases">
        <title>Oceanobacillus kimchii IFOP_LL358 isolated form Alexandrium catenella lab strain.</title>
        <authorList>
            <person name="Gajardo G."/>
            <person name="Ueki S."/>
            <person name="Maruyama F."/>
        </authorList>
    </citation>
    <scope>NUCLEOTIDE SEQUENCE [LARGE SCALE GENOMIC DNA]</scope>
    <source>
        <strain evidence="1 2">IFOP_LL358</strain>
    </source>
</reference>